<accession>X1NFE9</accession>
<dbReference type="AlphaFoldDB" id="X1NFE9"/>
<comment type="caution">
    <text evidence="1">The sequence shown here is derived from an EMBL/GenBank/DDBJ whole genome shotgun (WGS) entry which is preliminary data.</text>
</comment>
<organism evidence="1">
    <name type="scientific">marine sediment metagenome</name>
    <dbReference type="NCBI Taxonomy" id="412755"/>
    <lineage>
        <taxon>unclassified sequences</taxon>
        <taxon>metagenomes</taxon>
        <taxon>ecological metagenomes</taxon>
    </lineage>
</organism>
<reference evidence="1" key="1">
    <citation type="journal article" date="2014" name="Front. Microbiol.">
        <title>High frequency of phylogenetically diverse reductive dehalogenase-homologous genes in deep subseafloor sedimentary metagenomes.</title>
        <authorList>
            <person name="Kawai M."/>
            <person name="Futagami T."/>
            <person name="Toyoda A."/>
            <person name="Takaki Y."/>
            <person name="Nishi S."/>
            <person name="Hori S."/>
            <person name="Arai W."/>
            <person name="Tsubouchi T."/>
            <person name="Morono Y."/>
            <person name="Uchiyama I."/>
            <person name="Ito T."/>
            <person name="Fujiyama A."/>
            <person name="Inagaki F."/>
            <person name="Takami H."/>
        </authorList>
    </citation>
    <scope>NUCLEOTIDE SEQUENCE</scope>
    <source>
        <strain evidence="1">Expedition CK06-06</strain>
    </source>
</reference>
<protein>
    <submittedName>
        <fullName evidence="1">Uncharacterized protein</fullName>
    </submittedName>
</protein>
<proteinExistence type="predicted"/>
<gene>
    <name evidence="1" type="ORF">S06H3_48473</name>
</gene>
<evidence type="ECO:0000313" key="1">
    <source>
        <dbReference type="EMBL" id="GAI42333.1"/>
    </source>
</evidence>
<dbReference type="EMBL" id="BARV01030522">
    <property type="protein sequence ID" value="GAI42333.1"/>
    <property type="molecule type" value="Genomic_DNA"/>
</dbReference>
<feature type="non-terminal residue" evidence="1">
    <location>
        <position position="93"/>
    </location>
</feature>
<name>X1NFE9_9ZZZZ</name>
<sequence length="93" mass="11282">MQFGKKYLDQPKMPEGSLSDWDARQLYVRNLQGIDELTNSIKMRIELRDGTAEEMKEFFNVYFSLLRNLYRNIRSFFNKKETKDNDDRVKKFM</sequence>